<organism evidence="1 2">
    <name type="scientific">Pangasius djambal</name>
    <dbReference type="NCBI Taxonomy" id="1691987"/>
    <lineage>
        <taxon>Eukaryota</taxon>
        <taxon>Metazoa</taxon>
        <taxon>Chordata</taxon>
        <taxon>Craniata</taxon>
        <taxon>Vertebrata</taxon>
        <taxon>Euteleostomi</taxon>
        <taxon>Actinopterygii</taxon>
        <taxon>Neopterygii</taxon>
        <taxon>Teleostei</taxon>
        <taxon>Ostariophysi</taxon>
        <taxon>Siluriformes</taxon>
        <taxon>Pangasiidae</taxon>
        <taxon>Pangasius</taxon>
    </lineage>
</organism>
<gene>
    <name evidence="1" type="ORF">PDJAM_G00210900</name>
</gene>
<dbReference type="Proteomes" id="UP000830395">
    <property type="component" value="Chromosome 5"/>
</dbReference>
<reference evidence="1" key="1">
    <citation type="submission" date="2020-02" db="EMBL/GenBank/DDBJ databases">
        <title>Genome sequencing of the panga catfish, Pangasius djambal.</title>
        <authorList>
            <person name="Wen M."/>
            <person name="Zahm M."/>
            <person name="Roques C."/>
            <person name="Cabau C."/>
            <person name="Klopp C."/>
            <person name="Donnadieu C."/>
            <person name="Jouanno E."/>
            <person name="Avarre J.-C."/>
            <person name="Campet M."/>
            <person name="Ha T."/>
            <person name="Dugue R."/>
            <person name="Lampietro C."/>
            <person name="Louis A."/>
            <person name="Herpin A."/>
            <person name="Echchiki A."/>
            <person name="Berthelot C."/>
            <person name="Parey E."/>
            <person name="Roest-Crollius H."/>
            <person name="Braasch I."/>
            <person name="Postlethwait J.H."/>
            <person name="Bobe J."/>
            <person name="Montfort J."/>
            <person name="Bouchez O."/>
            <person name="Begum T."/>
            <person name="Schartl M."/>
            <person name="Gustiano R."/>
            <person name="Guiguen Y."/>
        </authorList>
    </citation>
    <scope>NUCLEOTIDE SEQUENCE</scope>
    <source>
        <strain evidence="1">Pdj_M5554</strain>
    </source>
</reference>
<name>A0ACC5YAB8_9TELE</name>
<proteinExistence type="predicted"/>
<comment type="caution">
    <text evidence="1">The sequence shown here is derived from an EMBL/GenBank/DDBJ whole genome shotgun (WGS) entry which is preliminary data.</text>
</comment>
<sequence>MGFQAPPLPSAPLSLNFGVSPPPSDGFTAIPPSLAIDAAALPPPSIGFGAPPPPPSVRFLVHPPPAGFGSSALSHVGFRDIPYFSSVDLEEPAPPPPPPSVGFYFGTRAHPVVADTPSSGSFSKRGSLPVEAVAEMGISSADLGFRQPLRMAMRRRAKKCSFESVSAKSQSTVLLEETESNQVQTDSVSERYRRPDRINWEELFNLQHQDGYWECTGTLSRFLGLDVDFFANVFLKEKGICSLGAKAHADILKLVATLLVLQLMRVMKMADGELFQSLFRLSDHPEPRPACWEAVKRAVEWVCWADRQYPCVCSRLEFGWDWESCTRQLLGLDALSPFSPLIPVLQRSTRLPVM</sequence>
<protein>
    <submittedName>
        <fullName evidence="1">Uncharacterized protein</fullName>
    </submittedName>
</protein>
<evidence type="ECO:0000313" key="2">
    <source>
        <dbReference type="Proteomes" id="UP000830395"/>
    </source>
</evidence>
<keyword evidence="2" id="KW-1185">Reference proteome</keyword>
<dbReference type="EMBL" id="CM040979">
    <property type="protein sequence ID" value="MCJ8732395.1"/>
    <property type="molecule type" value="Genomic_DNA"/>
</dbReference>
<evidence type="ECO:0000313" key="1">
    <source>
        <dbReference type="EMBL" id="MCJ8732395.1"/>
    </source>
</evidence>
<accession>A0ACC5YAB8</accession>